<comment type="similarity">
    <text evidence="10">In the C-terminal section; belongs to the SecD/SecF family. SecF subfamily.</text>
</comment>
<dbReference type="HAMAP" id="MF_01464_B">
    <property type="entry name" value="SecF_B"/>
    <property type="match status" value="1"/>
</dbReference>
<feature type="transmembrane region" description="Helical" evidence="12">
    <location>
        <begin position="176"/>
        <end position="197"/>
    </location>
</feature>
<keyword evidence="4 12" id="KW-0812">Transmembrane</keyword>
<dbReference type="AlphaFoldDB" id="C8W4E2"/>
<comment type="subunit">
    <text evidence="12">Forms a complex with SecD. Part of the essential Sec protein translocation apparatus which comprises SecA, SecYEG and auxiliary proteins SecDF. Other proteins may also be involved.</text>
</comment>
<evidence type="ECO:0000256" key="12">
    <source>
        <dbReference type="HAMAP-Rule" id="MF_01464"/>
    </source>
</evidence>
<evidence type="ECO:0000259" key="13">
    <source>
        <dbReference type="Pfam" id="PF02355"/>
    </source>
</evidence>
<evidence type="ECO:0000313" key="14">
    <source>
        <dbReference type="EMBL" id="ACV62010.1"/>
    </source>
</evidence>
<protein>
    <recommendedName>
        <fullName evidence="12">Protein-export membrane protein SecF</fullName>
    </recommendedName>
</protein>
<feature type="transmembrane region" description="Helical" evidence="12">
    <location>
        <begin position="228"/>
        <end position="246"/>
    </location>
</feature>
<dbReference type="EMBL" id="CP001720">
    <property type="protein sequence ID" value="ACV62010.1"/>
    <property type="molecule type" value="Genomic_DNA"/>
</dbReference>
<dbReference type="FunFam" id="1.20.1640.10:FF:000024">
    <property type="entry name" value="Multifunctional fusion protein"/>
    <property type="match status" value="1"/>
</dbReference>
<evidence type="ECO:0000256" key="2">
    <source>
        <dbReference type="ARBA" id="ARBA00022448"/>
    </source>
</evidence>
<evidence type="ECO:0000313" key="15">
    <source>
        <dbReference type="Proteomes" id="UP000002217"/>
    </source>
</evidence>
<reference evidence="14 15" key="1">
    <citation type="journal article" date="2009" name="Stand. Genomic Sci.">
        <title>Complete genome sequence of Desulfotomaculum acetoxidans type strain (5575).</title>
        <authorList>
            <person name="Spring S."/>
            <person name="Lapidus A."/>
            <person name="Schroder M."/>
            <person name="Gleim D."/>
            <person name="Sims D."/>
            <person name="Meincke L."/>
            <person name="Glavina Del Rio T."/>
            <person name="Tice H."/>
            <person name="Copeland A."/>
            <person name="Cheng J.F."/>
            <person name="Lucas S."/>
            <person name="Chen F."/>
            <person name="Nolan M."/>
            <person name="Bruce D."/>
            <person name="Goodwin L."/>
            <person name="Pitluck S."/>
            <person name="Ivanova N."/>
            <person name="Mavromatis K."/>
            <person name="Mikhailova N."/>
            <person name="Pati A."/>
            <person name="Chen A."/>
            <person name="Palaniappan K."/>
            <person name="Land M."/>
            <person name="Hauser L."/>
            <person name="Chang Y.J."/>
            <person name="Jeffries C.D."/>
            <person name="Chain P."/>
            <person name="Saunders E."/>
            <person name="Brettin T."/>
            <person name="Detter J.C."/>
            <person name="Goker M."/>
            <person name="Bristow J."/>
            <person name="Eisen J.A."/>
            <person name="Markowitz V."/>
            <person name="Hugenholtz P."/>
            <person name="Kyrpides N.C."/>
            <person name="Klenk H.P."/>
            <person name="Han C."/>
        </authorList>
    </citation>
    <scope>NUCLEOTIDE SEQUENCE [LARGE SCALE GENOMIC DNA]</scope>
    <source>
        <strain evidence="15">ATCC 49208 / DSM 771 / VKM B-1644</strain>
    </source>
</reference>
<dbReference type="InterPro" id="IPR055344">
    <property type="entry name" value="SecD_SecF_C_bact"/>
</dbReference>
<keyword evidence="8 12" id="KW-0472">Membrane</keyword>
<organism evidence="14 15">
    <name type="scientific">Desulfofarcimen acetoxidans (strain ATCC 49208 / DSM 771 / KCTC 5769 / VKM B-1644 / 5575)</name>
    <name type="common">Desulfotomaculum acetoxidans</name>
    <dbReference type="NCBI Taxonomy" id="485916"/>
    <lineage>
        <taxon>Bacteria</taxon>
        <taxon>Bacillati</taxon>
        <taxon>Bacillota</taxon>
        <taxon>Clostridia</taxon>
        <taxon>Eubacteriales</taxon>
        <taxon>Peptococcaceae</taxon>
        <taxon>Desulfofarcimen</taxon>
    </lineage>
</organism>
<dbReference type="InterPro" id="IPR048634">
    <property type="entry name" value="SecD_SecF_C"/>
</dbReference>
<dbReference type="InterPro" id="IPR022646">
    <property type="entry name" value="SecD/SecF_CS"/>
</dbReference>
<dbReference type="RefSeq" id="WP_015756725.1">
    <property type="nucleotide sequence ID" value="NC_013216.1"/>
</dbReference>
<dbReference type="Gene3D" id="3.30.70.2040">
    <property type="match status" value="1"/>
</dbReference>
<evidence type="ECO:0000256" key="9">
    <source>
        <dbReference type="ARBA" id="ARBA00059018"/>
    </source>
</evidence>
<evidence type="ECO:0000256" key="10">
    <source>
        <dbReference type="ARBA" id="ARBA00060856"/>
    </source>
</evidence>
<keyword evidence="7 12" id="KW-0811">Translocation</keyword>
<comment type="function">
    <text evidence="9 12">Part of the Sec protein translocase complex. Interacts with the SecYEG preprotein conducting channel. SecDF uses the proton motive force (PMF) to complete protein translocation after the ATP-dependent function of SecA.</text>
</comment>
<feature type="transmembrane region" description="Helical" evidence="12">
    <location>
        <begin position="125"/>
        <end position="142"/>
    </location>
</feature>
<sequence>MLFEIVRRRKIWYVISLLVLIPGLISLFVQGLNLGIDFTGGNIFEVRFNKQVTVNELRNALSEYELQDSVIQQSGGNDYIIRTKELSLAESGKVVSGLKSKLGELTVMKNDQVGPTIGKELTRNALLALLVAFMLMLGYISWRFEFKQGVAALLALIHDVFVVTGIFSLFQLEVDSYFVAAILTIIGYSINDTIVIFDRIRENMLSRKKGQSLEELVNSSLWQTMARSINTVMTVIFVLLALFFLGGSTIKIFVLALLIGVFSGCYSSIFNASQIWVDLKLMEGNKKKAAA</sequence>
<dbReference type="Proteomes" id="UP000002217">
    <property type="component" value="Chromosome"/>
</dbReference>
<dbReference type="InterPro" id="IPR022645">
    <property type="entry name" value="SecD/SecF_bac"/>
</dbReference>
<dbReference type="GO" id="GO:0015450">
    <property type="term" value="F:protein-transporting ATPase activity"/>
    <property type="evidence" value="ECO:0007669"/>
    <property type="project" value="InterPro"/>
</dbReference>
<keyword evidence="5 12" id="KW-0653">Protein transport</keyword>
<accession>C8W4E2</accession>
<comment type="subcellular location">
    <subcellularLocation>
        <location evidence="1 12">Cell membrane</location>
        <topology evidence="1 12">Multi-pass membrane protein</topology>
    </subcellularLocation>
</comment>
<dbReference type="PANTHER" id="PTHR30081">
    <property type="entry name" value="PROTEIN-EXPORT MEMBRANE PROTEIN SEC"/>
    <property type="match status" value="1"/>
</dbReference>
<feature type="domain" description="Protein export membrane protein SecD/SecF C-terminal" evidence="13">
    <location>
        <begin position="102"/>
        <end position="280"/>
    </location>
</feature>
<dbReference type="InterPro" id="IPR022813">
    <property type="entry name" value="SecD/SecF_arch_bac"/>
</dbReference>
<dbReference type="PRINTS" id="PR01755">
    <property type="entry name" value="SECFTRNLCASE"/>
</dbReference>
<keyword evidence="6 12" id="KW-1133">Transmembrane helix</keyword>
<dbReference type="InterPro" id="IPR005665">
    <property type="entry name" value="SecF_bac"/>
</dbReference>
<dbReference type="NCBIfam" id="TIGR00966">
    <property type="entry name" value="transloc_SecF"/>
    <property type="match status" value="1"/>
</dbReference>
<dbReference type="eggNOG" id="COG0341">
    <property type="taxonomic scope" value="Bacteria"/>
</dbReference>
<dbReference type="Pfam" id="PF02355">
    <property type="entry name" value="SecD_SecF_C"/>
    <property type="match status" value="1"/>
</dbReference>
<evidence type="ECO:0000256" key="11">
    <source>
        <dbReference type="ARBA" id="ARBA00061053"/>
    </source>
</evidence>
<dbReference type="GO" id="GO:0005886">
    <property type="term" value="C:plasma membrane"/>
    <property type="evidence" value="ECO:0007669"/>
    <property type="project" value="UniProtKB-SubCell"/>
</dbReference>
<keyword evidence="3 12" id="KW-1003">Cell membrane</keyword>
<feature type="transmembrane region" description="Helical" evidence="12">
    <location>
        <begin position="12"/>
        <end position="32"/>
    </location>
</feature>
<dbReference type="Gene3D" id="1.20.1640.10">
    <property type="entry name" value="Multidrug efflux transporter AcrB transmembrane domain"/>
    <property type="match status" value="1"/>
</dbReference>
<dbReference type="GO" id="GO:0065002">
    <property type="term" value="P:intracellular protein transmembrane transport"/>
    <property type="evidence" value="ECO:0007669"/>
    <property type="project" value="UniProtKB-UniRule"/>
</dbReference>
<evidence type="ECO:0000256" key="5">
    <source>
        <dbReference type="ARBA" id="ARBA00022927"/>
    </source>
</evidence>
<evidence type="ECO:0000256" key="3">
    <source>
        <dbReference type="ARBA" id="ARBA00022475"/>
    </source>
</evidence>
<dbReference type="NCBIfam" id="TIGR00916">
    <property type="entry name" value="2A0604s01"/>
    <property type="match status" value="1"/>
</dbReference>
<gene>
    <name evidence="12" type="primary">secF</name>
    <name evidence="14" type="ordered locus">Dtox_1124</name>
</gene>
<name>C8W4E2_DESAS</name>
<evidence type="ECO:0000256" key="6">
    <source>
        <dbReference type="ARBA" id="ARBA00022989"/>
    </source>
</evidence>
<evidence type="ECO:0000256" key="1">
    <source>
        <dbReference type="ARBA" id="ARBA00004651"/>
    </source>
</evidence>
<evidence type="ECO:0000256" key="8">
    <source>
        <dbReference type="ARBA" id="ARBA00023136"/>
    </source>
</evidence>
<comment type="similarity">
    <text evidence="12">Belongs to the SecD/SecF family. SecF subfamily.</text>
</comment>
<dbReference type="Pfam" id="PF07549">
    <property type="entry name" value="Sec_GG"/>
    <property type="match status" value="1"/>
</dbReference>
<dbReference type="KEGG" id="dae:Dtox_1124"/>
<keyword evidence="15" id="KW-1185">Reference proteome</keyword>
<dbReference type="GO" id="GO:0006605">
    <property type="term" value="P:protein targeting"/>
    <property type="evidence" value="ECO:0007669"/>
    <property type="project" value="UniProtKB-UniRule"/>
</dbReference>
<evidence type="ECO:0000256" key="4">
    <source>
        <dbReference type="ARBA" id="ARBA00022692"/>
    </source>
</evidence>
<proteinExistence type="inferred from homology"/>
<evidence type="ECO:0000256" key="7">
    <source>
        <dbReference type="ARBA" id="ARBA00023010"/>
    </source>
</evidence>
<keyword evidence="2 12" id="KW-0813">Transport</keyword>
<dbReference type="PANTHER" id="PTHR30081:SF8">
    <property type="entry name" value="PROTEIN TRANSLOCASE SUBUNIT SECF"/>
    <property type="match status" value="1"/>
</dbReference>
<feature type="transmembrane region" description="Helical" evidence="12">
    <location>
        <begin position="252"/>
        <end position="277"/>
    </location>
</feature>
<feature type="transmembrane region" description="Helical" evidence="12">
    <location>
        <begin position="149"/>
        <end position="170"/>
    </location>
</feature>
<dbReference type="SUPFAM" id="SSF82866">
    <property type="entry name" value="Multidrug efflux transporter AcrB transmembrane domain"/>
    <property type="match status" value="1"/>
</dbReference>
<dbReference type="STRING" id="485916.Dtox_1124"/>
<dbReference type="HOGENOM" id="CLU_050012_0_0_9"/>
<dbReference type="GO" id="GO:0043952">
    <property type="term" value="P:protein transport by the Sec complex"/>
    <property type="evidence" value="ECO:0007669"/>
    <property type="project" value="UniProtKB-UniRule"/>
</dbReference>
<comment type="similarity">
    <text evidence="11">In the N-terminal section; belongs to the SecD/SecF family. SecD subfamily.</text>
</comment>